<keyword evidence="2" id="KW-0812">Transmembrane</keyword>
<dbReference type="InterPro" id="IPR029787">
    <property type="entry name" value="Nucleotide_cyclase"/>
</dbReference>
<evidence type="ECO:0000256" key="2">
    <source>
        <dbReference type="SAM" id="Phobius"/>
    </source>
</evidence>
<comment type="cofactor">
    <cofactor evidence="1">
        <name>Mg(2+)</name>
        <dbReference type="ChEBI" id="CHEBI:18420"/>
    </cofactor>
</comment>
<dbReference type="SMART" id="SM00062">
    <property type="entry name" value="PBPb"/>
    <property type="match status" value="1"/>
</dbReference>
<keyword evidence="5" id="KW-1185">Reference proteome</keyword>
<dbReference type="Gene3D" id="3.30.70.270">
    <property type="match status" value="1"/>
</dbReference>
<dbReference type="PROSITE" id="PS50887">
    <property type="entry name" value="GGDEF"/>
    <property type="match status" value="1"/>
</dbReference>
<gene>
    <name evidence="4" type="ORF">CWE06_12050</name>
</gene>
<dbReference type="PANTHER" id="PTHR46663:SF2">
    <property type="entry name" value="GGDEF DOMAIN-CONTAINING PROTEIN"/>
    <property type="match status" value="1"/>
</dbReference>
<organism evidence="4 5">
    <name type="scientific">Aliidiomarina haloalkalitolerans</name>
    <dbReference type="NCBI Taxonomy" id="859059"/>
    <lineage>
        <taxon>Bacteria</taxon>
        <taxon>Pseudomonadati</taxon>
        <taxon>Pseudomonadota</taxon>
        <taxon>Gammaproteobacteria</taxon>
        <taxon>Alteromonadales</taxon>
        <taxon>Idiomarinaceae</taxon>
        <taxon>Aliidiomarina</taxon>
    </lineage>
</organism>
<dbReference type="InterPro" id="IPR043128">
    <property type="entry name" value="Rev_trsase/Diguanyl_cyclase"/>
</dbReference>
<evidence type="ECO:0000259" key="3">
    <source>
        <dbReference type="PROSITE" id="PS50887"/>
    </source>
</evidence>
<dbReference type="InterPro" id="IPR001638">
    <property type="entry name" value="Solute-binding_3/MltF_N"/>
</dbReference>
<keyword evidence="2" id="KW-1133">Transmembrane helix</keyword>
<protein>
    <recommendedName>
        <fullName evidence="3">GGDEF domain-containing protein</fullName>
    </recommendedName>
</protein>
<dbReference type="AlphaFoldDB" id="A0A432VPG6"/>
<dbReference type="InterPro" id="IPR052163">
    <property type="entry name" value="DGC-Regulatory_Protein"/>
</dbReference>
<dbReference type="Gene3D" id="3.40.190.10">
    <property type="entry name" value="Periplasmic binding protein-like II"/>
    <property type="match status" value="2"/>
</dbReference>
<dbReference type="SUPFAM" id="SSF55073">
    <property type="entry name" value="Nucleotide cyclase"/>
    <property type="match status" value="1"/>
</dbReference>
<proteinExistence type="predicted"/>
<dbReference type="SMART" id="SM00267">
    <property type="entry name" value="GGDEF"/>
    <property type="match status" value="1"/>
</dbReference>
<dbReference type="Pfam" id="PF00990">
    <property type="entry name" value="GGDEF"/>
    <property type="match status" value="1"/>
</dbReference>
<sequence length="641" mass="71303">MNCQVVKRKSTKLYPKQRLQTTVAYFLRFTCIALLLAWVLLALAQPLQARSLTDSGDGEFGQICVADSLVTSGLVNNENALRHYVIAVPNESVRLRLQRAYPEFTLRVFSDQIARNGQNLSFASAIQQQAVLAWWCDASVGAETDVSVAHEVIALSRPLQIEQALDFEFLAEHDRAITLRPSEIAAVQAAGILYVGLPDDSSPVSFRDRAGRPVGLDVDVIQLLSERVGFSYEWVDCGSWHQCVNALQNRDIDMLSFMTPTAERLNFSRFSVPYWDVAWATVSLDSNPVRANSFNGLRNRVVAVVESYSILEEIQEIDGMTLLLVENPEDGLAAVLNGVADVYLDSLPLLMNRVREQNLTGMVLNILRNEPGDFVSVGVHRDYAELVPLLDRAILSITPAERQAILEAWFDPEIERGVQREMIVRWALLFSTGVIVLVGFVLMRLVILRRKIQSQKLREDEIRYQAMHDSMTGLPNRAHILERIAAELTKHRENGNKLGLLFIDLDGFKAINDERGHDAGDELLIAVAKRLKNAVRESDLVARYGGDEFLVMLPDINATDQATVVAEKIVRRLGQKFRLESGPASIGASIGVAIFPDHGDTLDDLLSSADDAMYKVKEAGKHGVFMARPVIAEISDDSNAR</sequence>
<evidence type="ECO:0000313" key="4">
    <source>
        <dbReference type="EMBL" id="RUO18035.1"/>
    </source>
</evidence>
<comment type="caution">
    <text evidence="4">The sequence shown here is derived from an EMBL/GenBank/DDBJ whole genome shotgun (WGS) entry which is preliminary data.</text>
</comment>
<name>A0A432VPG6_9GAMM</name>
<dbReference type="EMBL" id="PIPI01000013">
    <property type="protein sequence ID" value="RUO18035.1"/>
    <property type="molecule type" value="Genomic_DNA"/>
</dbReference>
<evidence type="ECO:0000313" key="5">
    <source>
        <dbReference type="Proteomes" id="UP000288212"/>
    </source>
</evidence>
<dbReference type="CDD" id="cd01007">
    <property type="entry name" value="PBP2_BvgS_HisK_like"/>
    <property type="match status" value="1"/>
</dbReference>
<dbReference type="Pfam" id="PF00497">
    <property type="entry name" value="SBP_bac_3"/>
    <property type="match status" value="1"/>
</dbReference>
<reference evidence="4 5" key="1">
    <citation type="journal article" date="2011" name="Front. Microbiol.">
        <title>Genomic signatures of strain selection and enhancement in Bacillus atrophaeus var. globigii, a historical biowarfare simulant.</title>
        <authorList>
            <person name="Gibbons H.S."/>
            <person name="Broomall S.M."/>
            <person name="McNew L.A."/>
            <person name="Daligault H."/>
            <person name="Chapman C."/>
            <person name="Bruce D."/>
            <person name="Karavis M."/>
            <person name="Krepps M."/>
            <person name="McGregor P.A."/>
            <person name="Hong C."/>
            <person name="Park K.H."/>
            <person name="Akmal A."/>
            <person name="Feldman A."/>
            <person name="Lin J.S."/>
            <person name="Chang W.E."/>
            <person name="Higgs B.W."/>
            <person name="Demirev P."/>
            <person name="Lindquist J."/>
            <person name="Liem A."/>
            <person name="Fochler E."/>
            <person name="Read T.D."/>
            <person name="Tapia R."/>
            <person name="Johnson S."/>
            <person name="Bishop-Lilly K.A."/>
            <person name="Detter C."/>
            <person name="Han C."/>
            <person name="Sozhamannan S."/>
            <person name="Rosenzweig C.N."/>
            <person name="Skowronski E.W."/>
        </authorList>
    </citation>
    <scope>NUCLEOTIDE SEQUENCE [LARGE SCALE GENOMIC DNA]</scope>
    <source>
        <strain evidence="4 5">AK5</strain>
    </source>
</reference>
<keyword evidence="2" id="KW-0472">Membrane</keyword>
<dbReference type="GO" id="GO:0003824">
    <property type="term" value="F:catalytic activity"/>
    <property type="evidence" value="ECO:0007669"/>
    <property type="project" value="UniProtKB-ARBA"/>
</dbReference>
<accession>A0A432VPG6</accession>
<dbReference type="CDD" id="cd01949">
    <property type="entry name" value="GGDEF"/>
    <property type="match status" value="1"/>
</dbReference>
<dbReference type="FunFam" id="3.30.70.270:FF:000001">
    <property type="entry name" value="Diguanylate cyclase domain protein"/>
    <property type="match status" value="1"/>
</dbReference>
<dbReference type="PANTHER" id="PTHR46663">
    <property type="entry name" value="DIGUANYLATE CYCLASE DGCT-RELATED"/>
    <property type="match status" value="1"/>
</dbReference>
<feature type="transmembrane region" description="Helical" evidence="2">
    <location>
        <begin position="426"/>
        <end position="448"/>
    </location>
</feature>
<dbReference type="OrthoDB" id="9180959at2"/>
<dbReference type="Proteomes" id="UP000288212">
    <property type="component" value="Unassembled WGS sequence"/>
</dbReference>
<feature type="domain" description="GGDEF" evidence="3">
    <location>
        <begin position="496"/>
        <end position="629"/>
    </location>
</feature>
<dbReference type="SUPFAM" id="SSF53850">
    <property type="entry name" value="Periplasmic binding protein-like II"/>
    <property type="match status" value="1"/>
</dbReference>
<evidence type="ECO:0000256" key="1">
    <source>
        <dbReference type="ARBA" id="ARBA00001946"/>
    </source>
</evidence>
<dbReference type="NCBIfam" id="TIGR00254">
    <property type="entry name" value="GGDEF"/>
    <property type="match status" value="1"/>
</dbReference>
<dbReference type="InterPro" id="IPR000160">
    <property type="entry name" value="GGDEF_dom"/>
</dbReference>